<protein>
    <submittedName>
        <fullName evidence="3">Retropepsin-like domain-containing protein</fullName>
    </submittedName>
</protein>
<name>A0A927K2R0_9ACTN</name>
<dbReference type="InterPro" id="IPR021109">
    <property type="entry name" value="Peptidase_aspartic_dom_sf"/>
</dbReference>
<keyword evidence="4" id="KW-1185">Reference proteome</keyword>
<dbReference type="Proteomes" id="UP000616839">
    <property type="component" value="Unassembled WGS sequence"/>
</dbReference>
<dbReference type="CDD" id="cd05483">
    <property type="entry name" value="retropepsin_like_bacteria"/>
    <property type="match status" value="1"/>
</dbReference>
<sequence length="264" mass="28255">MIEMDLRLVPDPDDVDGTRVLVPAWADGLEVELLLDTGAASTTLPHLDELASLPTRQEAGGYGASGQRIDRALVVVDRFRAGPFERERLEVALLPADSPAPPVLGMDLLGSRCCEFRISEQRLVVDPEHPAADPLPLRRQVGGQPLVEVRVGATTTSAVWDTGASLTVVDKSWARAHPHAVTAVSEASEGRDATGASVASATSLLADCRIGDTTFPESRCAVVDLGPLNARLAEPIEVILGLSVIGQATWWMDFPENRWSVSRP</sequence>
<dbReference type="SUPFAM" id="SSF50630">
    <property type="entry name" value="Acid proteases"/>
    <property type="match status" value="2"/>
</dbReference>
<feature type="domain" description="Peptidase A2" evidence="2">
    <location>
        <begin position="31"/>
        <end position="108"/>
    </location>
</feature>
<gene>
    <name evidence="3" type="ORF">IE331_02300</name>
</gene>
<dbReference type="GO" id="GO:0006508">
    <property type="term" value="P:proteolysis"/>
    <property type="evidence" value="ECO:0007669"/>
    <property type="project" value="InterPro"/>
</dbReference>
<comment type="caution">
    <text evidence="3">The sequence shown here is derived from an EMBL/GenBank/DDBJ whole genome shotgun (WGS) entry which is preliminary data.</text>
</comment>
<dbReference type="EMBL" id="JACYXZ010000001">
    <property type="protein sequence ID" value="MBD8868443.1"/>
    <property type="molecule type" value="Genomic_DNA"/>
</dbReference>
<dbReference type="PROSITE" id="PS50175">
    <property type="entry name" value="ASP_PROT_RETROV"/>
    <property type="match status" value="1"/>
</dbReference>
<dbReference type="Pfam" id="PF13650">
    <property type="entry name" value="Asp_protease_2"/>
    <property type="match status" value="2"/>
</dbReference>
<dbReference type="InterPro" id="IPR034122">
    <property type="entry name" value="Retropepsin-like_bacterial"/>
</dbReference>
<accession>A0A927K2R0</accession>
<evidence type="ECO:0000313" key="4">
    <source>
        <dbReference type="Proteomes" id="UP000616839"/>
    </source>
</evidence>
<evidence type="ECO:0000256" key="1">
    <source>
        <dbReference type="ARBA" id="ARBA00022801"/>
    </source>
</evidence>
<dbReference type="InterPro" id="IPR001995">
    <property type="entry name" value="Peptidase_A2_cat"/>
</dbReference>
<proteinExistence type="predicted"/>
<dbReference type="InterPro" id="IPR001969">
    <property type="entry name" value="Aspartic_peptidase_AS"/>
</dbReference>
<dbReference type="PROSITE" id="PS00141">
    <property type="entry name" value="ASP_PROTEASE"/>
    <property type="match status" value="1"/>
</dbReference>
<evidence type="ECO:0000313" key="3">
    <source>
        <dbReference type="EMBL" id="MBD8868443.1"/>
    </source>
</evidence>
<dbReference type="Gene3D" id="2.40.70.10">
    <property type="entry name" value="Acid Proteases"/>
    <property type="match status" value="2"/>
</dbReference>
<keyword evidence="1" id="KW-0378">Hydrolase</keyword>
<dbReference type="AlphaFoldDB" id="A0A927K2R0"/>
<evidence type="ECO:0000259" key="2">
    <source>
        <dbReference type="PROSITE" id="PS50175"/>
    </source>
</evidence>
<dbReference type="GO" id="GO:0004190">
    <property type="term" value="F:aspartic-type endopeptidase activity"/>
    <property type="evidence" value="ECO:0007669"/>
    <property type="project" value="InterPro"/>
</dbReference>
<organism evidence="3 4">
    <name type="scientific">Nocardioides donggukensis</name>
    <dbReference type="NCBI Taxonomy" id="2774019"/>
    <lineage>
        <taxon>Bacteria</taxon>
        <taxon>Bacillati</taxon>
        <taxon>Actinomycetota</taxon>
        <taxon>Actinomycetes</taxon>
        <taxon>Propionibacteriales</taxon>
        <taxon>Nocardioidaceae</taxon>
        <taxon>Nocardioides</taxon>
    </lineage>
</organism>
<reference evidence="3" key="1">
    <citation type="submission" date="2020-09" db="EMBL/GenBank/DDBJ databases">
        <title>Nocardioides sp. strain MJB4 16S ribosomal RNA gene Genome sequencing and assembly.</title>
        <authorList>
            <person name="Kim I."/>
        </authorList>
    </citation>
    <scope>NUCLEOTIDE SEQUENCE</scope>
    <source>
        <strain evidence="3">MJB4</strain>
    </source>
</reference>
<dbReference type="RefSeq" id="WP_192140085.1">
    <property type="nucleotide sequence ID" value="NZ_JACYXZ010000001.1"/>
</dbReference>